<dbReference type="InterPro" id="IPR050951">
    <property type="entry name" value="Retrovirus_Pol_polyprotein"/>
</dbReference>
<evidence type="ECO:0000313" key="3">
    <source>
        <dbReference type="Proteomes" id="UP001165121"/>
    </source>
</evidence>
<reference evidence="2" key="1">
    <citation type="submission" date="2023-04" db="EMBL/GenBank/DDBJ databases">
        <title>Phytophthora fragariaefolia NBRC 109709.</title>
        <authorList>
            <person name="Ichikawa N."/>
            <person name="Sato H."/>
            <person name="Tonouchi N."/>
        </authorList>
    </citation>
    <scope>NUCLEOTIDE SEQUENCE</scope>
    <source>
        <strain evidence="2">NBRC 109709</strain>
    </source>
</reference>
<dbReference type="PANTHER" id="PTHR37984:SF5">
    <property type="entry name" value="PROTEIN NYNRIN-LIKE"/>
    <property type="match status" value="1"/>
</dbReference>
<accession>A0A9W6XV04</accession>
<dbReference type="PANTHER" id="PTHR37984">
    <property type="entry name" value="PROTEIN CBG26694"/>
    <property type="match status" value="1"/>
</dbReference>
<dbReference type="InterPro" id="IPR012337">
    <property type="entry name" value="RNaseH-like_sf"/>
</dbReference>
<organism evidence="2 3">
    <name type="scientific">Phytophthora fragariaefolia</name>
    <dbReference type="NCBI Taxonomy" id="1490495"/>
    <lineage>
        <taxon>Eukaryota</taxon>
        <taxon>Sar</taxon>
        <taxon>Stramenopiles</taxon>
        <taxon>Oomycota</taxon>
        <taxon>Peronosporomycetes</taxon>
        <taxon>Peronosporales</taxon>
        <taxon>Peronosporaceae</taxon>
        <taxon>Phytophthora</taxon>
    </lineage>
</organism>
<sequence>MSNSQKKKGLLIPIPAPKECWEVVSMDFITGLPVSGGFDAILVTVDKLTKRAKYAPTYSTADAKDTAKVFFDAVVRHHGLPKVIISDRDSKFISAFWKSLMKLMRIKLSMTTAHRAQADGQTERQNLVLEDALIFIFSYHGDDWVKHLGTIEYAHSTLVNASTKFAPFELDTGRKVSNIMAAEMKDLLQS</sequence>
<evidence type="ECO:0000313" key="2">
    <source>
        <dbReference type="EMBL" id="GMF46067.1"/>
    </source>
</evidence>
<name>A0A9W6XV04_9STRA</name>
<dbReference type="EMBL" id="BSXT01001912">
    <property type="protein sequence ID" value="GMF46067.1"/>
    <property type="molecule type" value="Genomic_DNA"/>
</dbReference>
<feature type="domain" description="Integrase catalytic" evidence="1">
    <location>
        <begin position="13"/>
        <end position="175"/>
    </location>
</feature>
<dbReference type="AlphaFoldDB" id="A0A9W6XV04"/>
<dbReference type="OrthoDB" id="167591at2759"/>
<keyword evidence="3" id="KW-1185">Reference proteome</keyword>
<dbReference type="Gene3D" id="3.30.420.10">
    <property type="entry name" value="Ribonuclease H-like superfamily/Ribonuclease H"/>
    <property type="match status" value="1"/>
</dbReference>
<evidence type="ECO:0000259" key="1">
    <source>
        <dbReference type="PROSITE" id="PS50994"/>
    </source>
</evidence>
<dbReference type="SUPFAM" id="SSF53098">
    <property type="entry name" value="Ribonuclease H-like"/>
    <property type="match status" value="1"/>
</dbReference>
<proteinExistence type="predicted"/>
<dbReference type="Proteomes" id="UP001165121">
    <property type="component" value="Unassembled WGS sequence"/>
</dbReference>
<comment type="caution">
    <text evidence="2">The sequence shown here is derived from an EMBL/GenBank/DDBJ whole genome shotgun (WGS) entry which is preliminary data.</text>
</comment>
<gene>
    <name evidence="2" type="ORF">Pfra01_001680100</name>
</gene>
<dbReference type="PROSITE" id="PS50994">
    <property type="entry name" value="INTEGRASE"/>
    <property type="match status" value="1"/>
</dbReference>
<dbReference type="InterPro" id="IPR001584">
    <property type="entry name" value="Integrase_cat-core"/>
</dbReference>
<protein>
    <submittedName>
        <fullName evidence="2">Unnamed protein product</fullName>
    </submittedName>
</protein>
<dbReference type="InterPro" id="IPR036397">
    <property type="entry name" value="RNaseH_sf"/>
</dbReference>
<dbReference type="GO" id="GO:0015074">
    <property type="term" value="P:DNA integration"/>
    <property type="evidence" value="ECO:0007669"/>
    <property type="project" value="InterPro"/>
</dbReference>
<dbReference type="GO" id="GO:0003676">
    <property type="term" value="F:nucleic acid binding"/>
    <property type="evidence" value="ECO:0007669"/>
    <property type="project" value="InterPro"/>
</dbReference>